<feature type="domain" description="Fungal-type protein kinase" evidence="2">
    <location>
        <begin position="869"/>
        <end position="924"/>
    </location>
</feature>
<feature type="compositionally biased region" description="Polar residues" evidence="1">
    <location>
        <begin position="251"/>
        <end position="260"/>
    </location>
</feature>
<comment type="caution">
    <text evidence="3">The sequence shown here is derived from an EMBL/GenBank/DDBJ whole genome shotgun (WGS) entry which is preliminary data.</text>
</comment>
<gene>
    <name evidence="3" type="ORF">BXZ70DRAFT_1051161</name>
</gene>
<dbReference type="EMBL" id="JAEVFJ010000058">
    <property type="protein sequence ID" value="KAH8078726.1"/>
    <property type="molecule type" value="Genomic_DNA"/>
</dbReference>
<proteinExistence type="predicted"/>
<protein>
    <recommendedName>
        <fullName evidence="2">Fungal-type protein kinase domain-containing protein</fullName>
    </recommendedName>
</protein>
<dbReference type="Pfam" id="PF17667">
    <property type="entry name" value="Pkinase_fungal"/>
    <property type="match status" value="2"/>
</dbReference>
<keyword evidence="4" id="KW-1185">Reference proteome</keyword>
<reference evidence="3" key="1">
    <citation type="journal article" date="2021" name="New Phytol.">
        <title>Evolutionary innovations through gain and loss of genes in the ectomycorrhizal Boletales.</title>
        <authorList>
            <person name="Wu G."/>
            <person name="Miyauchi S."/>
            <person name="Morin E."/>
            <person name="Kuo A."/>
            <person name="Drula E."/>
            <person name="Varga T."/>
            <person name="Kohler A."/>
            <person name="Feng B."/>
            <person name="Cao Y."/>
            <person name="Lipzen A."/>
            <person name="Daum C."/>
            <person name="Hundley H."/>
            <person name="Pangilinan J."/>
            <person name="Johnson J."/>
            <person name="Barry K."/>
            <person name="LaButti K."/>
            <person name="Ng V."/>
            <person name="Ahrendt S."/>
            <person name="Min B."/>
            <person name="Choi I.G."/>
            <person name="Park H."/>
            <person name="Plett J.M."/>
            <person name="Magnuson J."/>
            <person name="Spatafora J.W."/>
            <person name="Nagy L.G."/>
            <person name="Henrissat B."/>
            <person name="Grigoriev I.V."/>
            <person name="Yang Z.L."/>
            <person name="Xu J."/>
            <person name="Martin F.M."/>
        </authorList>
    </citation>
    <scope>NUCLEOTIDE SEQUENCE</scope>
    <source>
        <strain evidence="3">KKN 215</strain>
    </source>
</reference>
<evidence type="ECO:0000313" key="3">
    <source>
        <dbReference type="EMBL" id="KAH8078726.1"/>
    </source>
</evidence>
<dbReference type="PANTHER" id="PTHR38248">
    <property type="entry name" value="FUNK1 6"/>
    <property type="match status" value="1"/>
</dbReference>
<dbReference type="AlphaFoldDB" id="A0A8K0UEL0"/>
<organism evidence="3 4">
    <name type="scientific">Cristinia sonorae</name>
    <dbReference type="NCBI Taxonomy" id="1940300"/>
    <lineage>
        <taxon>Eukaryota</taxon>
        <taxon>Fungi</taxon>
        <taxon>Dikarya</taxon>
        <taxon>Basidiomycota</taxon>
        <taxon>Agaricomycotina</taxon>
        <taxon>Agaricomycetes</taxon>
        <taxon>Agaricomycetidae</taxon>
        <taxon>Agaricales</taxon>
        <taxon>Pleurotineae</taxon>
        <taxon>Stephanosporaceae</taxon>
        <taxon>Cristinia</taxon>
    </lineage>
</organism>
<dbReference type="OrthoDB" id="312874at2759"/>
<accession>A0A8K0UEL0</accession>
<dbReference type="InterPro" id="IPR040976">
    <property type="entry name" value="Pkinase_fungal"/>
</dbReference>
<feature type="domain" description="Fungal-type protein kinase" evidence="2">
    <location>
        <begin position="326"/>
        <end position="722"/>
    </location>
</feature>
<dbReference type="Proteomes" id="UP000813824">
    <property type="component" value="Unassembled WGS sequence"/>
</dbReference>
<evidence type="ECO:0000259" key="2">
    <source>
        <dbReference type="Pfam" id="PF17667"/>
    </source>
</evidence>
<dbReference type="PANTHER" id="PTHR38248:SF2">
    <property type="entry name" value="FUNK1 11"/>
    <property type="match status" value="1"/>
</dbReference>
<name>A0A8K0UEL0_9AGAR</name>
<feature type="region of interest" description="Disordered" evidence="1">
    <location>
        <begin position="217"/>
        <end position="285"/>
    </location>
</feature>
<evidence type="ECO:0000256" key="1">
    <source>
        <dbReference type="SAM" id="MobiDB-lite"/>
    </source>
</evidence>
<feature type="compositionally biased region" description="Basic and acidic residues" evidence="1">
    <location>
        <begin position="231"/>
        <end position="250"/>
    </location>
</feature>
<sequence>MAEQVEQEISGHFELSDDDDLLYNLLPMRDVDVQAVKARIEDWQQITRPFKQAIANTIVSFLNSGLVHSHWASRPDEALYVHAADSAEVRPDAACVLGDQTAYFAALDILESMNIGEGDELLQEIGLAQKLGEIVAKHANNHLDYWNGSSDIQQGTGQKARPAISFDDIDKLKKYTQRLQDFAARSPAGEPAEDTYSDVTKAANDLVIKSIYPCTNTPNSRQAGSIEEQSQDAKGDRKTVKDTSKSDKTGPDSNDGNPQVKSGPKDDRSNPSGAEDIGVKPTVEDDLHTRTGSAIAMLYRVLPILRSRETFLKGRERQAELLEKLAALGWVRINTPLEMKPVWTAVSIRNGSAQLIRYMRLVLKNQLDRRFVFGILICGDRMRVFYCDRSSLVTTKNWINILSDSDRVIHVVLALSSLSPFKLGWDPTMKLRLQSVSAPELVYKYSTDPSIKLKDYGKTLYDAQWAIFVPAADAEVEASEADPVHGTWYATTRALSLTRAEVMTGRATLVWMVKELQPDLRAVVNGPPGSIKVLKSAWAKANSSVLTEKQLVGDDPLPNAVDIQESVRVGKQTTSTGTPEAAIRGGIVGERGQWSSGVINDRAFIVELEASRKRGRPEDTLDVSAHTPATTVTNTIQSAITPRILTRTIMRTYGWPVKYFTSLVEFVSVVRDSINGHRELYMNRKVAHQDVSLGNVLAHPVGCNPALTRGVLIDLDHAKQATSRIRILPAGSDMHDLDEDWSADSTGSDIHDPDENWAADWPYLQSILQREFKRRLGDEDLGRKLWQRSLRKPSVVFNIIGQCANRCGAMVVKYGNSAIDPERWAEVQDMLRTTLMSFTPDLLQQLEEEEASTNLQDIIEVKADSPPLELSSVGTLPFMSYEMLKDNVHYPPMKYILRNDVVDDQPVHGAIHDLESYFWVFLWLHRPRRPRRSTPHHCFHLFDNPSIDGLAANKLEMFKLPNSLEQDVLPYVHSYFDPVKRLLIDWWDLLRLSYAMYDNIEQGLVHGKVLALLDDALERLRMMTPNNDPGIAKLTEMELERRRTDLRLYQLFPNEDSKSTSEVSRPLQPESDTVSPKAVRLLDTSSATTPQIEVPDSPTMTHRPAKRGKFIESSGEDSMGRED</sequence>
<feature type="region of interest" description="Disordered" evidence="1">
    <location>
        <begin position="1055"/>
        <end position="1123"/>
    </location>
</feature>
<evidence type="ECO:0000313" key="4">
    <source>
        <dbReference type="Proteomes" id="UP000813824"/>
    </source>
</evidence>